<reference evidence="6 7" key="1">
    <citation type="journal article" date="2019" name="Int. J. Syst. Evol. Microbiol.">
        <title>The Global Catalogue of Microorganisms (GCM) 10K type strain sequencing project: providing services to taxonomists for standard genome sequencing and annotation.</title>
        <authorList>
            <consortium name="The Broad Institute Genomics Platform"/>
            <consortium name="The Broad Institute Genome Sequencing Center for Infectious Disease"/>
            <person name="Wu L."/>
            <person name="Ma J."/>
        </authorList>
    </citation>
    <scope>NUCLEOTIDE SEQUENCE [LARGE SCALE GENOMIC DNA]</scope>
    <source>
        <strain evidence="6 7">XZGYJ-43</strain>
    </source>
</reference>
<dbReference type="Pfam" id="PF01925">
    <property type="entry name" value="TauE"/>
    <property type="match status" value="1"/>
</dbReference>
<evidence type="ECO:0000256" key="2">
    <source>
        <dbReference type="ARBA" id="ARBA00022692"/>
    </source>
</evidence>
<dbReference type="Proteomes" id="UP001596447">
    <property type="component" value="Unassembled WGS sequence"/>
</dbReference>
<dbReference type="GO" id="GO:0005886">
    <property type="term" value="C:plasma membrane"/>
    <property type="evidence" value="ECO:0007669"/>
    <property type="project" value="UniProtKB-SubCell"/>
</dbReference>
<sequence length="305" mass="32446">MPLGFPLPDLMTIVMLSFAICTTVCALAMEAAVIFTPAFLFVFPVLVTGWPMLHPAEAIGLSLGVEVFGYTSSVSGYWYREQVDFGIAAKLLAITIPIAIVARAVSFLVPSNVLLLAFGFMLAGLAGVLFQAHRHGGRSLTEVVPFGEYLHSPTVTKDYLPQTRLFGEEGRGFDLSNSDRGFVAVGGVMAGLVGIAIGEISQTVLSIRKRVPLKISTGTSALVLHVTIIAALLMTLALMRFAPGLAGHGFSIPLRALAVIAPTVVVGGQVGSYVNSRLSEETTLRVLMTAYFLVGTFVVVRVLFL</sequence>
<dbReference type="AlphaFoldDB" id="A0ABD5Z773"/>
<comment type="similarity">
    <text evidence="5">Belongs to the 4-toluene sulfonate uptake permease (TSUP) (TC 2.A.102) family.</text>
</comment>
<keyword evidence="3 5" id="KW-1133">Transmembrane helix</keyword>
<feature type="transmembrane region" description="Helical" evidence="5">
    <location>
        <begin position="85"/>
        <end position="106"/>
    </location>
</feature>
<protein>
    <recommendedName>
        <fullName evidence="5">Probable membrane transporter protein</fullName>
    </recommendedName>
</protein>
<organism evidence="6 7">
    <name type="scientific">Halospeciosus flavus</name>
    <dbReference type="NCBI Taxonomy" id="3032283"/>
    <lineage>
        <taxon>Archaea</taxon>
        <taxon>Methanobacteriati</taxon>
        <taxon>Methanobacteriota</taxon>
        <taxon>Stenosarchaea group</taxon>
        <taxon>Halobacteria</taxon>
        <taxon>Halobacteriales</taxon>
        <taxon>Halobacteriaceae</taxon>
        <taxon>Halospeciosus</taxon>
    </lineage>
</organism>
<evidence type="ECO:0000256" key="3">
    <source>
        <dbReference type="ARBA" id="ARBA00022989"/>
    </source>
</evidence>
<dbReference type="InterPro" id="IPR051598">
    <property type="entry name" value="TSUP/Inactive_protease-like"/>
</dbReference>
<comment type="caution">
    <text evidence="6">The sequence shown here is derived from an EMBL/GenBank/DDBJ whole genome shotgun (WGS) entry which is preliminary data.</text>
</comment>
<feature type="transmembrane region" description="Helical" evidence="5">
    <location>
        <begin position="13"/>
        <end position="46"/>
    </location>
</feature>
<evidence type="ECO:0000256" key="5">
    <source>
        <dbReference type="RuleBase" id="RU363041"/>
    </source>
</evidence>
<feature type="transmembrane region" description="Helical" evidence="5">
    <location>
        <begin position="181"/>
        <end position="200"/>
    </location>
</feature>
<feature type="transmembrane region" description="Helical" evidence="5">
    <location>
        <begin position="221"/>
        <end position="242"/>
    </location>
</feature>
<evidence type="ECO:0000256" key="1">
    <source>
        <dbReference type="ARBA" id="ARBA00004141"/>
    </source>
</evidence>
<dbReference type="RefSeq" id="WP_279527804.1">
    <property type="nucleotide sequence ID" value="NZ_CP122312.1"/>
</dbReference>
<proteinExistence type="inferred from homology"/>
<feature type="transmembrane region" description="Helical" evidence="5">
    <location>
        <begin position="113"/>
        <end position="132"/>
    </location>
</feature>
<evidence type="ECO:0000313" key="7">
    <source>
        <dbReference type="Proteomes" id="UP001596447"/>
    </source>
</evidence>
<gene>
    <name evidence="6" type="ORF">ACFQJ9_16805</name>
</gene>
<evidence type="ECO:0000313" key="6">
    <source>
        <dbReference type="EMBL" id="MFC7201045.1"/>
    </source>
</evidence>
<keyword evidence="4 5" id="KW-0472">Membrane</keyword>
<dbReference type="EMBL" id="JBHTAR010000011">
    <property type="protein sequence ID" value="MFC7201045.1"/>
    <property type="molecule type" value="Genomic_DNA"/>
</dbReference>
<dbReference type="InterPro" id="IPR002781">
    <property type="entry name" value="TM_pro_TauE-like"/>
</dbReference>
<evidence type="ECO:0000256" key="4">
    <source>
        <dbReference type="ARBA" id="ARBA00023136"/>
    </source>
</evidence>
<feature type="transmembrane region" description="Helical" evidence="5">
    <location>
        <begin position="254"/>
        <end position="274"/>
    </location>
</feature>
<keyword evidence="5" id="KW-1003">Cell membrane</keyword>
<dbReference type="PANTHER" id="PTHR43701">
    <property type="entry name" value="MEMBRANE TRANSPORTER PROTEIN MJ0441-RELATED"/>
    <property type="match status" value="1"/>
</dbReference>
<accession>A0ABD5Z773</accession>
<feature type="transmembrane region" description="Helical" evidence="5">
    <location>
        <begin position="286"/>
        <end position="304"/>
    </location>
</feature>
<keyword evidence="2 5" id="KW-0812">Transmembrane</keyword>
<keyword evidence="7" id="KW-1185">Reference proteome</keyword>
<name>A0ABD5Z773_9EURY</name>
<comment type="subcellular location">
    <subcellularLocation>
        <location evidence="5">Cell membrane</location>
        <topology evidence="5">Multi-pass membrane protein</topology>
    </subcellularLocation>
    <subcellularLocation>
        <location evidence="1">Membrane</location>
        <topology evidence="1">Multi-pass membrane protein</topology>
    </subcellularLocation>
</comment>
<dbReference type="PANTHER" id="PTHR43701:SF5">
    <property type="entry name" value="MEMBRANE TRANSPORTER PROTEIN-RELATED"/>
    <property type="match status" value="1"/>
</dbReference>